<proteinExistence type="predicted"/>
<dbReference type="EMBL" id="UYWY01022812">
    <property type="protein sequence ID" value="VDM46690.1"/>
    <property type="molecule type" value="Genomic_DNA"/>
</dbReference>
<dbReference type="WBParaSite" id="TCNE_0001537001-mRNA-1">
    <property type="protein sequence ID" value="TCNE_0001537001-mRNA-1"/>
    <property type="gene ID" value="TCNE_0001537001"/>
</dbReference>
<accession>A0A183V3P9</accession>
<keyword evidence="2" id="KW-1185">Reference proteome</keyword>
<reference evidence="1 2" key="2">
    <citation type="submission" date="2018-11" db="EMBL/GenBank/DDBJ databases">
        <authorList>
            <consortium name="Pathogen Informatics"/>
        </authorList>
    </citation>
    <scope>NUCLEOTIDE SEQUENCE [LARGE SCALE GENOMIC DNA]</scope>
</reference>
<organism evidence="2 3">
    <name type="scientific">Toxocara canis</name>
    <name type="common">Canine roundworm</name>
    <dbReference type="NCBI Taxonomy" id="6265"/>
    <lineage>
        <taxon>Eukaryota</taxon>
        <taxon>Metazoa</taxon>
        <taxon>Ecdysozoa</taxon>
        <taxon>Nematoda</taxon>
        <taxon>Chromadorea</taxon>
        <taxon>Rhabditida</taxon>
        <taxon>Spirurina</taxon>
        <taxon>Ascaridomorpha</taxon>
        <taxon>Ascaridoidea</taxon>
        <taxon>Toxocaridae</taxon>
        <taxon>Toxocara</taxon>
    </lineage>
</organism>
<evidence type="ECO:0000313" key="2">
    <source>
        <dbReference type="Proteomes" id="UP000050794"/>
    </source>
</evidence>
<gene>
    <name evidence="1" type="ORF">TCNE_LOCUS15369</name>
</gene>
<sequence length="90" mass="9567">MKVALSSFECKKERITVSTVHPGTDGVAVLVIQRSYVTAIAIESTPTSFTHSASVHPHSSTTKCGIDLGTVLELIISYKTALPRPPSSNV</sequence>
<name>A0A183V3P9_TOXCA</name>
<protein>
    <submittedName>
        <fullName evidence="1 3">Uncharacterized protein</fullName>
    </submittedName>
</protein>
<dbReference type="AlphaFoldDB" id="A0A183V3P9"/>
<dbReference type="Proteomes" id="UP000050794">
    <property type="component" value="Unassembled WGS sequence"/>
</dbReference>
<reference evidence="3" key="1">
    <citation type="submission" date="2016-06" db="UniProtKB">
        <authorList>
            <consortium name="WormBaseParasite"/>
        </authorList>
    </citation>
    <scope>IDENTIFICATION</scope>
</reference>
<evidence type="ECO:0000313" key="1">
    <source>
        <dbReference type="EMBL" id="VDM46690.1"/>
    </source>
</evidence>
<evidence type="ECO:0000313" key="3">
    <source>
        <dbReference type="WBParaSite" id="TCNE_0001537001-mRNA-1"/>
    </source>
</evidence>